<evidence type="ECO:0000313" key="1">
    <source>
        <dbReference type="EMBL" id="GAK77779.1"/>
    </source>
</evidence>
<proteinExistence type="predicted"/>
<dbReference type="SUPFAM" id="SSF82185">
    <property type="entry name" value="Histone H3 K4-specific methyltransferase SET7/9 N-terminal domain"/>
    <property type="match status" value="2"/>
</dbReference>
<dbReference type="InterPro" id="IPR011652">
    <property type="entry name" value="MORN_2"/>
</dbReference>
<comment type="caution">
    <text evidence="1">The sequence shown here is derived from an EMBL/GenBank/DDBJ whole genome shotgun (WGS) entry which is preliminary data.</text>
</comment>
<protein>
    <recommendedName>
        <fullName evidence="3">Phophatidylinositol-4-phosphate 5-kinase</fullName>
    </recommendedName>
</protein>
<organism evidence="1 2">
    <name type="scientific">Nonlabens ulvanivorans</name>
    <name type="common">Persicivirga ulvanivorans</name>
    <dbReference type="NCBI Taxonomy" id="906888"/>
    <lineage>
        <taxon>Bacteria</taxon>
        <taxon>Pseudomonadati</taxon>
        <taxon>Bacteroidota</taxon>
        <taxon>Flavobacteriia</taxon>
        <taxon>Flavobacteriales</taxon>
        <taxon>Flavobacteriaceae</taxon>
        <taxon>Nonlabens</taxon>
    </lineage>
</organism>
<dbReference type="Proteomes" id="UP000028980">
    <property type="component" value="Unassembled WGS sequence"/>
</dbReference>
<dbReference type="Gene3D" id="3.90.930.1">
    <property type="match status" value="1"/>
</dbReference>
<accession>A0A081DFT3</accession>
<evidence type="ECO:0008006" key="3">
    <source>
        <dbReference type="Google" id="ProtNLM"/>
    </source>
</evidence>
<evidence type="ECO:0000313" key="2">
    <source>
        <dbReference type="Proteomes" id="UP000028980"/>
    </source>
</evidence>
<reference evidence="1 2" key="1">
    <citation type="journal article" date="2014" name="Genome Announc.">
        <title>Draft Genome Sequences of Marine Flavobacterium Nonlabens Strains NR17, NR24, NR27, NR32, NR33, and Ara13.</title>
        <authorList>
            <person name="Nakanishi M."/>
            <person name="Meirelles P."/>
            <person name="Suzuki R."/>
            <person name="Takatani N."/>
            <person name="Mino S."/>
            <person name="Suda W."/>
            <person name="Oshima K."/>
            <person name="Hattori M."/>
            <person name="Ohkuma M."/>
            <person name="Hosokawa M."/>
            <person name="Miyashita K."/>
            <person name="Thompson F.L."/>
            <person name="Niwa A."/>
            <person name="Sawabe T."/>
            <person name="Sawabe T."/>
        </authorList>
    </citation>
    <scope>NUCLEOTIDE SEQUENCE [LARGE SCALE GENOMIC DNA]</scope>
    <source>
        <strain evidence="2">JCM19296</strain>
    </source>
</reference>
<dbReference type="EMBL" id="BBLG01000012">
    <property type="protein sequence ID" value="GAK77779.1"/>
    <property type="molecule type" value="Genomic_DNA"/>
</dbReference>
<gene>
    <name evidence="1" type="ORF">JCM19296_3388</name>
</gene>
<dbReference type="Pfam" id="PF07661">
    <property type="entry name" value="MORN_2"/>
    <property type="match status" value="1"/>
</dbReference>
<sequence>MLEETGKLNEDFKKSGTWTYYHNVANAKLVERTGDYVNGKMIGTWTYYHPNGQVFTKINYASGEQKHGNIISYDADGAVLSNETYEYGKKEGPQMITEQKSRYNIKTINIYKDNKKQGMESIIIIPDDGEEFLVKSSHYENGFLKGTQLLYSDNGVVIEKSIFPGDSKYPTEVFQYTEAGVITNYVKASNDFEDRSESYYYASGKLYKTINIQDNKIMNVAVMQATDGTALDAGTLNNGNGILQEYNDEGEIMLKKNIKNGIKLKATYYSKGQITEETFFDEYGDVSSKVAYENGKKVKELTRGSNYILEKIFKDDVLVKKSNLTVRTP</sequence>
<dbReference type="Gene3D" id="2.20.110.10">
    <property type="entry name" value="Histone H3 K4-specific methyltransferase SET7/9 N-terminal domain"/>
    <property type="match status" value="1"/>
</dbReference>
<dbReference type="AlphaFoldDB" id="A0A081DFT3"/>
<name>A0A081DFT3_NONUL</name>